<evidence type="ECO:0000256" key="13">
    <source>
        <dbReference type="RuleBase" id="RU000405"/>
    </source>
</evidence>
<evidence type="ECO:0000256" key="4">
    <source>
        <dbReference type="ARBA" id="ARBA00022729"/>
    </source>
</evidence>
<comment type="similarity">
    <text evidence="13">Belongs to the adenylyl cyclase class-4/guanylyl cyclase family.</text>
</comment>
<dbReference type="PANTHER" id="PTHR11920">
    <property type="entry name" value="GUANYLYL CYCLASE"/>
    <property type="match status" value="1"/>
</dbReference>
<dbReference type="PROSITE" id="PS50125">
    <property type="entry name" value="GUANYLATE_CYCLASE_2"/>
    <property type="match status" value="1"/>
</dbReference>
<dbReference type="Pfam" id="PF01094">
    <property type="entry name" value="ANF_receptor"/>
    <property type="match status" value="1"/>
</dbReference>
<evidence type="ECO:0000256" key="8">
    <source>
        <dbReference type="ARBA" id="ARBA00023136"/>
    </source>
</evidence>
<feature type="domain" description="Guanylate cyclase" evidence="17">
    <location>
        <begin position="633"/>
        <end position="763"/>
    </location>
</feature>
<dbReference type="PANTHER" id="PTHR11920:SF496">
    <property type="entry name" value="GUANYLATE CYCLASE"/>
    <property type="match status" value="1"/>
</dbReference>
<evidence type="ECO:0000259" key="16">
    <source>
        <dbReference type="PROSITE" id="PS50011"/>
    </source>
</evidence>
<evidence type="ECO:0000256" key="9">
    <source>
        <dbReference type="ARBA" id="ARBA00023170"/>
    </source>
</evidence>
<dbReference type="SUPFAM" id="SSF53822">
    <property type="entry name" value="Periplasmic binding protein-like I"/>
    <property type="match status" value="1"/>
</dbReference>
<keyword evidence="8 15" id="KW-0472">Membrane</keyword>
<keyword evidence="4" id="KW-0732">Signal</keyword>
<dbReference type="InterPro" id="IPR029787">
    <property type="entry name" value="Nucleotide_cyclase"/>
</dbReference>
<evidence type="ECO:0000256" key="12">
    <source>
        <dbReference type="ARBA" id="ARBA00023293"/>
    </source>
</evidence>
<keyword evidence="7" id="KW-0342">GTP-binding</keyword>
<keyword evidence="11 13" id="KW-0456">Lyase</keyword>
<keyword evidence="3 15" id="KW-0812">Transmembrane</keyword>
<keyword evidence="9 19" id="KW-0675">Receptor</keyword>
<name>A0ABM4DE30_HYDVU</name>
<evidence type="ECO:0000256" key="1">
    <source>
        <dbReference type="ARBA" id="ARBA00004479"/>
    </source>
</evidence>
<dbReference type="GeneID" id="100205101"/>
<dbReference type="Proteomes" id="UP001652625">
    <property type="component" value="Chromosome 13"/>
</dbReference>
<keyword evidence="18" id="KW-1185">Reference proteome</keyword>
<dbReference type="EC" id="4.6.1.2" evidence="2 14"/>
<keyword evidence="5" id="KW-0547">Nucleotide-binding</keyword>
<feature type="transmembrane region" description="Helical" evidence="15">
    <location>
        <begin position="213"/>
        <end position="236"/>
    </location>
</feature>
<evidence type="ECO:0000256" key="10">
    <source>
        <dbReference type="ARBA" id="ARBA00023180"/>
    </source>
</evidence>
<evidence type="ECO:0000256" key="11">
    <source>
        <dbReference type="ARBA" id="ARBA00023239"/>
    </source>
</evidence>
<sequence>MLAEARKLDMFNGEYMFITMDFSAESSEVDEADLLEFNKTTVLSGFLDISPEQPSDHGEKYEIFINQVRNATNQYPFFSNLQPAEKVDNKAAYLYDAIYLYALAYNKTLEQGANPDNVTELMQRVFSANFTGKSGQVVIDNKGDRVPAFVVRSFKDGVSEVIYKYEPRSEEKKSFGKKIFWPGGRINPPLDQPECGFHRELCQEKDKSSQSTLIQTIAIVFVMVFIFSATAGFFYYRRKKFEKDLLGEGFFVSYDQIMSGTVNQNGKFNGSLTSKAGIATALLTNAESYSMVSDSESMTDRNKLVVRFNGDHVRLKKLKKNTANMSRDILLEFKEVRELHHTNLCQVVGVCIQIPNICILNQYCSKGSLQDVLQKEEINIDKMFKMSFAADIAAGMQELHRNGIIHGRLHSNNCCIDNRWVCKITDFGMDKFRQDHFNNNEEEESEYQKYRNMLWTAPELITDIASGQRKRKTKEGDIYSYGIIMSEIVNRSDPYAENSEDLEIHDIIKNVQEKKSPPFRPKIILDEDLHEHYYTLMYECWSDYPNQRPSFDKISARLKRIAGRNGGNLMDNMIKMMEKYTNNLEDVVEERTSQLKAEKAKTDELLYKMLPKSIAEQLKNGQQITAESFESVTIFFSDIVGFTSLASMSTPMQVVDLLNDLYTCFDRCIDNYDVYKVETIGDAYMVVSGLPTKNGILHAGEIATMSLDLLHHIVSFRVRHVPDHHLQLRIGIHSGSVVAGVVGLKMPRYCLFGDTVNYASRMESSGLALRVHVSPECKKLLDELGDYLLQDRGAVSMKGKGTIHTYFLTGKVGFDKELPDLRLAVGLEMHDFK</sequence>
<dbReference type="InterPro" id="IPR001054">
    <property type="entry name" value="A/G_cyclase"/>
</dbReference>
<keyword evidence="12 14" id="KW-0141">cGMP biosynthesis</keyword>
<dbReference type="Gene3D" id="6.10.250.780">
    <property type="match status" value="1"/>
</dbReference>
<dbReference type="Gene3D" id="3.30.70.1230">
    <property type="entry name" value="Nucleotide cyclase"/>
    <property type="match status" value="1"/>
</dbReference>
<feature type="domain" description="Protein kinase" evidence="16">
    <location>
        <begin position="278"/>
        <end position="561"/>
    </location>
</feature>
<comment type="catalytic activity">
    <reaction evidence="14">
        <text>GTP = 3',5'-cyclic GMP + diphosphate</text>
        <dbReference type="Rhea" id="RHEA:13665"/>
        <dbReference type="ChEBI" id="CHEBI:33019"/>
        <dbReference type="ChEBI" id="CHEBI:37565"/>
        <dbReference type="ChEBI" id="CHEBI:57746"/>
        <dbReference type="EC" id="4.6.1.2"/>
    </reaction>
</comment>
<gene>
    <name evidence="19" type="primary">LOC100205101</name>
</gene>
<dbReference type="SMART" id="SM00044">
    <property type="entry name" value="CYCc"/>
    <property type="match status" value="1"/>
</dbReference>
<proteinExistence type="inferred from homology"/>
<dbReference type="InterPro" id="IPR011645">
    <property type="entry name" value="HNOB_dom_associated"/>
</dbReference>
<dbReference type="InterPro" id="IPR050401">
    <property type="entry name" value="Cyclic_nucleotide_synthase"/>
</dbReference>
<evidence type="ECO:0000256" key="3">
    <source>
        <dbReference type="ARBA" id="ARBA00022692"/>
    </source>
</evidence>
<dbReference type="InterPro" id="IPR001170">
    <property type="entry name" value="ANPR/GUC"/>
</dbReference>
<keyword evidence="10" id="KW-0325">Glycoprotein</keyword>
<organism evidence="18 19">
    <name type="scientific">Hydra vulgaris</name>
    <name type="common">Hydra</name>
    <name type="synonym">Hydra attenuata</name>
    <dbReference type="NCBI Taxonomy" id="6087"/>
    <lineage>
        <taxon>Eukaryota</taxon>
        <taxon>Metazoa</taxon>
        <taxon>Cnidaria</taxon>
        <taxon>Hydrozoa</taxon>
        <taxon>Hydroidolina</taxon>
        <taxon>Anthoathecata</taxon>
        <taxon>Aplanulata</taxon>
        <taxon>Hydridae</taxon>
        <taxon>Hydra</taxon>
    </lineage>
</organism>
<evidence type="ECO:0000256" key="14">
    <source>
        <dbReference type="RuleBase" id="RU003431"/>
    </source>
</evidence>
<reference evidence="19" key="1">
    <citation type="submission" date="2025-08" db="UniProtKB">
        <authorList>
            <consortium name="RefSeq"/>
        </authorList>
    </citation>
    <scope>IDENTIFICATION</scope>
</reference>
<dbReference type="PRINTS" id="PR00255">
    <property type="entry name" value="NATPEPTIDER"/>
</dbReference>
<dbReference type="RefSeq" id="XP_065672660.1">
    <property type="nucleotide sequence ID" value="XM_065816588.1"/>
</dbReference>
<dbReference type="Gene3D" id="3.40.50.2300">
    <property type="match status" value="1"/>
</dbReference>
<dbReference type="Pfam" id="PF07701">
    <property type="entry name" value="HNOBA"/>
    <property type="match status" value="1"/>
</dbReference>
<protein>
    <recommendedName>
        <fullName evidence="2 14">Guanylate cyclase</fullName>
        <ecNumber evidence="2 14">4.6.1.2</ecNumber>
    </recommendedName>
</protein>
<evidence type="ECO:0000259" key="17">
    <source>
        <dbReference type="PROSITE" id="PS50125"/>
    </source>
</evidence>
<dbReference type="InterPro" id="IPR001245">
    <property type="entry name" value="Ser-Thr/Tyr_kinase_cat_dom"/>
</dbReference>
<dbReference type="PROSITE" id="PS00452">
    <property type="entry name" value="GUANYLATE_CYCLASE_1"/>
    <property type="match status" value="1"/>
</dbReference>
<evidence type="ECO:0000256" key="2">
    <source>
        <dbReference type="ARBA" id="ARBA00012202"/>
    </source>
</evidence>
<comment type="subcellular location">
    <subcellularLocation>
        <location evidence="1">Membrane</location>
        <topology evidence="1">Single-pass type I membrane protein</topology>
    </subcellularLocation>
</comment>
<evidence type="ECO:0000256" key="7">
    <source>
        <dbReference type="ARBA" id="ARBA00023134"/>
    </source>
</evidence>
<evidence type="ECO:0000313" key="18">
    <source>
        <dbReference type="Proteomes" id="UP001652625"/>
    </source>
</evidence>
<dbReference type="Pfam" id="PF00211">
    <property type="entry name" value="Guanylate_cyc"/>
    <property type="match status" value="1"/>
</dbReference>
<dbReference type="InterPro" id="IPR001828">
    <property type="entry name" value="ANF_lig-bd_rcpt"/>
</dbReference>
<evidence type="ECO:0000313" key="19">
    <source>
        <dbReference type="RefSeq" id="XP_065672660.1"/>
    </source>
</evidence>
<evidence type="ECO:0000256" key="5">
    <source>
        <dbReference type="ARBA" id="ARBA00022741"/>
    </source>
</evidence>
<dbReference type="SUPFAM" id="SSF55073">
    <property type="entry name" value="Nucleotide cyclase"/>
    <property type="match status" value="1"/>
</dbReference>
<dbReference type="Gene3D" id="1.10.510.10">
    <property type="entry name" value="Transferase(Phosphotransferase) domain 1"/>
    <property type="match status" value="1"/>
</dbReference>
<dbReference type="SUPFAM" id="SSF56112">
    <property type="entry name" value="Protein kinase-like (PK-like)"/>
    <property type="match status" value="1"/>
</dbReference>
<keyword evidence="6 15" id="KW-1133">Transmembrane helix</keyword>
<dbReference type="Pfam" id="PF07714">
    <property type="entry name" value="PK_Tyr_Ser-Thr"/>
    <property type="match status" value="1"/>
</dbReference>
<dbReference type="CDD" id="cd07302">
    <property type="entry name" value="CHD"/>
    <property type="match status" value="1"/>
</dbReference>
<dbReference type="InterPro" id="IPR011009">
    <property type="entry name" value="Kinase-like_dom_sf"/>
</dbReference>
<evidence type="ECO:0000256" key="6">
    <source>
        <dbReference type="ARBA" id="ARBA00022989"/>
    </source>
</evidence>
<dbReference type="InterPro" id="IPR018297">
    <property type="entry name" value="A/G_cyclase_CS"/>
</dbReference>
<evidence type="ECO:0000256" key="15">
    <source>
        <dbReference type="SAM" id="Phobius"/>
    </source>
</evidence>
<accession>A0ABM4DE30</accession>
<dbReference type="PROSITE" id="PS50011">
    <property type="entry name" value="PROTEIN_KINASE_DOM"/>
    <property type="match status" value="1"/>
</dbReference>
<dbReference type="InterPro" id="IPR000719">
    <property type="entry name" value="Prot_kinase_dom"/>
</dbReference>
<dbReference type="InterPro" id="IPR028082">
    <property type="entry name" value="Peripla_BP_I"/>
</dbReference>